<name>A0AAW5K2E0_9BACT</name>
<dbReference type="InterPro" id="IPR018060">
    <property type="entry name" value="HTH_AraC"/>
</dbReference>
<evidence type="ECO:0000313" key="13">
    <source>
        <dbReference type="EMBL" id="MCQ4814985.1"/>
    </source>
</evidence>
<dbReference type="Gene3D" id="1.10.10.60">
    <property type="entry name" value="Homeodomain-like"/>
    <property type="match status" value="2"/>
</dbReference>
<evidence type="ECO:0000256" key="8">
    <source>
        <dbReference type="ARBA" id="ARBA00023125"/>
    </source>
</evidence>
<evidence type="ECO:0000256" key="2">
    <source>
        <dbReference type="ARBA" id="ARBA00022603"/>
    </source>
</evidence>
<evidence type="ECO:0000256" key="9">
    <source>
        <dbReference type="ARBA" id="ARBA00023159"/>
    </source>
</evidence>
<protein>
    <submittedName>
        <fullName evidence="13">Helix-turn-helix domain-containing protein</fullName>
    </submittedName>
</protein>
<dbReference type="PANTHER" id="PTHR43280:SF2">
    <property type="entry name" value="HTH-TYPE TRANSCRIPTIONAL REGULATOR EXSA"/>
    <property type="match status" value="1"/>
</dbReference>
<dbReference type="GO" id="GO:0006281">
    <property type="term" value="P:DNA repair"/>
    <property type="evidence" value="ECO:0007669"/>
    <property type="project" value="UniProtKB-KW"/>
</dbReference>
<comment type="caution">
    <text evidence="13">The sequence shown here is derived from an EMBL/GenBank/DDBJ whole genome shotgun (WGS) entry which is preliminary data.</text>
</comment>
<dbReference type="SMART" id="SM00342">
    <property type="entry name" value="HTH_ARAC"/>
    <property type="match status" value="1"/>
</dbReference>
<dbReference type="InterPro" id="IPR035451">
    <property type="entry name" value="Ada-like_dom_sf"/>
</dbReference>
<dbReference type="Pfam" id="PF12833">
    <property type="entry name" value="HTH_18"/>
    <property type="match status" value="1"/>
</dbReference>
<evidence type="ECO:0000256" key="7">
    <source>
        <dbReference type="ARBA" id="ARBA00023015"/>
    </source>
</evidence>
<dbReference type="PROSITE" id="PS00041">
    <property type="entry name" value="HTH_ARAC_FAMILY_1"/>
    <property type="match status" value="1"/>
</dbReference>
<dbReference type="Proteomes" id="UP001205919">
    <property type="component" value="Unassembled WGS sequence"/>
</dbReference>
<proteinExistence type="predicted"/>
<feature type="domain" description="HTH araC/xylS-type" evidence="12">
    <location>
        <begin position="72"/>
        <end position="174"/>
    </location>
</feature>
<dbReference type="GO" id="GO:0043565">
    <property type="term" value="F:sequence-specific DNA binding"/>
    <property type="evidence" value="ECO:0007669"/>
    <property type="project" value="InterPro"/>
</dbReference>
<dbReference type="GO" id="GO:0003700">
    <property type="term" value="F:DNA-binding transcription factor activity"/>
    <property type="evidence" value="ECO:0007669"/>
    <property type="project" value="InterPro"/>
</dbReference>
<keyword evidence="6" id="KW-0862">Zinc</keyword>
<evidence type="ECO:0000256" key="3">
    <source>
        <dbReference type="ARBA" id="ARBA00022679"/>
    </source>
</evidence>
<dbReference type="InterPro" id="IPR004026">
    <property type="entry name" value="Ada_DNA_repair_Zn-bd"/>
</dbReference>
<evidence type="ECO:0000256" key="5">
    <source>
        <dbReference type="ARBA" id="ARBA00022763"/>
    </source>
</evidence>
<dbReference type="AlphaFoldDB" id="A0AAW5K2E0"/>
<keyword evidence="4" id="KW-0479">Metal-binding</keyword>
<comment type="cofactor">
    <cofactor evidence="1">
        <name>Zn(2+)</name>
        <dbReference type="ChEBI" id="CHEBI:29105"/>
    </cofactor>
</comment>
<gene>
    <name evidence="13" type="ORF">NE630_11135</name>
</gene>
<dbReference type="PROSITE" id="PS01124">
    <property type="entry name" value="HTH_ARAC_FAMILY_2"/>
    <property type="match status" value="1"/>
</dbReference>
<dbReference type="EMBL" id="JANFYT010000024">
    <property type="protein sequence ID" value="MCQ4814985.1"/>
    <property type="molecule type" value="Genomic_DNA"/>
</dbReference>
<evidence type="ECO:0000256" key="11">
    <source>
        <dbReference type="ARBA" id="ARBA00023204"/>
    </source>
</evidence>
<accession>A0AAW5K2E0</accession>
<dbReference type="SUPFAM" id="SSF57884">
    <property type="entry name" value="Ada DNA repair protein, N-terminal domain (N-Ada 10)"/>
    <property type="match status" value="1"/>
</dbReference>
<dbReference type="GO" id="GO:0008270">
    <property type="term" value="F:zinc ion binding"/>
    <property type="evidence" value="ECO:0007669"/>
    <property type="project" value="InterPro"/>
</dbReference>
<dbReference type="InterPro" id="IPR009057">
    <property type="entry name" value="Homeodomain-like_sf"/>
</dbReference>
<dbReference type="RefSeq" id="WP_008710899.1">
    <property type="nucleotide sequence ID" value="NZ_CABKQM010000006.1"/>
</dbReference>
<dbReference type="PRINTS" id="PR00032">
    <property type="entry name" value="HTHARAC"/>
</dbReference>
<organism evidence="13 14">
    <name type="scientific">Cloacibacillus evryensis</name>
    <dbReference type="NCBI Taxonomy" id="508460"/>
    <lineage>
        <taxon>Bacteria</taxon>
        <taxon>Thermotogati</taxon>
        <taxon>Synergistota</taxon>
        <taxon>Synergistia</taxon>
        <taxon>Synergistales</taxon>
        <taxon>Synergistaceae</taxon>
        <taxon>Cloacibacillus</taxon>
    </lineage>
</organism>
<keyword evidence="14" id="KW-1185">Reference proteome</keyword>
<sequence>MYEAVITNDANYDGSFFYGVKSTGIFCRPSCQSKKPLRENVCFFHSAGEAMKEGFRPCKRCRSDLLSYRPMEKIAGLVKKHLDELYERQTSWNGELREIGLSERRVVQIFKDVYGMTPKAYMDILKLREAKRLLSETDKKVIDIAASVGFGGLSAFNRFFKEQAGCSPAAYRKMYKKQA</sequence>
<evidence type="ECO:0000256" key="1">
    <source>
        <dbReference type="ARBA" id="ARBA00001947"/>
    </source>
</evidence>
<dbReference type="Pfam" id="PF02805">
    <property type="entry name" value="Ada_Zn_binding"/>
    <property type="match status" value="1"/>
</dbReference>
<dbReference type="InterPro" id="IPR018062">
    <property type="entry name" value="HTH_AraC-typ_CS"/>
</dbReference>
<dbReference type="GO" id="GO:0008168">
    <property type="term" value="F:methyltransferase activity"/>
    <property type="evidence" value="ECO:0007669"/>
    <property type="project" value="UniProtKB-KW"/>
</dbReference>
<evidence type="ECO:0000256" key="10">
    <source>
        <dbReference type="ARBA" id="ARBA00023163"/>
    </source>
</evidence>
<evidence type="ECO:0000313" key="14">
    <source>
        <dbReference type="Proteomes" id="UP001205919"/>
    </source>
</evidence>
<dbReference type="PIRSF" id="PIRSF000408">
    <property type="entry name" value="Alkyltransferas_AdaA"/>
    <property type="match status" value="1"/>
</dbReference>
<dbReference type="InterPro" id="IPR020449">
    <property type="entry name" value="Tscrpt_reg_AraC-type_HTH"/>
</dbReference>
<keyword evidence="9" id="KW-0010">Activator</keyword>
<dbReference type="InterPro" id="IPR016220">
    <property type="entry name" value="Me-P-triester_DNA_alkyl-Trfase"/>
</dbReference>
<evidence type="ECO:0000259" key="12">
    <source>
        <dbReference type="PROSITE" id="PS01124"/>
    </source>
</evidence>
<dbReference type="SUPFAM" id="SSF46689">
    <property type="entry name" value="Homeodomain-like"/>
    <property type="match status" value="1"/>
</dbReference>
<keyword evidence="7" id="KW-0805">Transcription regulation</keyword>
<dbReference type="PANTHER" id="PTHR43280">
    <property type="entry name" value="ARAC-FAMILY TRANSCRIPTIONAL REGULATOR"/>
    <property type="match status" value="1"/>
</dbReference>
<evidence type="ECO:0000256" key="4">
    <source>
        <dbReference type="ARBA" id="ARBA00022723"/>
    </source>
</evidence>
<keyword evidence="10" id="KW-0804">Transcription</keyword>
<keyword evidence="8" id="KW-0238">DNA-binding</keyword>
<reference evidence="13 14" key="1">
    <citation type="submission" date="2022-06" db="EMBL/GenBank/DDBJ databases">
        <title>Isolation of gut microbiota from human fecal samples.</title>
        <authorList>
            <person name="Pamer E.G."/>
            <person name="Barat B."/>
            <person name="Waligurski E."/>
            <person name="Medina S."/>
            <person name="Paddock L."/>
            <person name="Mostad J."/>
        </authorList>
    </citation>
    <scope>NUCLEOTIDE SEQUENCE [LARGE SCALE GENOMIC DNA]</scope>
    <source>
        <strain evidence="13 14">DFI.9.90</strain>
    </source>
</reference>
<dbReference type="GO" id="GO:0032259">
    <property type="term" value="P:methylation"/>
    <property type="evidence" value="ECO:0007669"/>
    <property type="project" value="UniProtKB-KW"/>
</dbReference>
<keyword evidence="11" id="KW-0234">DNA repair</keyword>
<dbReference type="Gene3D" id="3.40.10.10">
    <property type="entry name" value="DNA Methylphosphotriester Repair Domain"/>
    <property type="match status" value="1"/>
</dbReference>
<keyword evidence="3" id="KW-0808">Transferase</keyword>
<keyword evidence="5" id="KW-0227">DNA damage</keyword>
<evidence type="ECO:0000256" key="6">
    <source>
        <dbReference type="ARBA" id="ARBA00022833"/>
    </source>
</evidence>
<keyword evidence="2" id="KW-0489">Methyltransferase</keyword>